<dbReference type="KEGG" id="tsin:OXH18_21985"/>
<dbReference type="EMBL" id="CP113797">
    <property type="protein sequence ID" value="WAL59812.1"/>
    <property type="molecule type" value="Genomic_DNA"/>
</dbReference>
<dbReference type="SUPFAM" id="SSF63825">
    <property type="entry name" value="YWTD domain"/>
    <property type="match status" value="1"/>
</dbReference>
<dbReference type="SUPFAM" id="SSF54001">
    <property type="entry name" value="Cysteine proteinases"/>
    <property type="match status" value="1"/>
</dbReference>
<dbReference type="AlphaFoldDB" id="A0A9E8ZBJ9"/>
<dbReference type="RefSeq" id="WP_268609619.1">
    <property type="nucleotide sequence ID" value="NZ_CP113797.1"/>
</dbReference>
<dbReference type="PANTHER" id="PTHR33490:SF6">
    <property type="entry name" value="SLL1049 PROTEIN"/>
    <property type="match status" value="1"/>
</dbReference>
<protein>
    <submittedName>
        <fullName evidence="2">Transglutaminase-like domain-containing protein</fullName>
    </submittedName>
</protein>
<dbReference type="InterPro" id="IPR002931">
    <property type="entry name" value="Transglutaminase-like"/>
</dbReference>
<dbReference type="InterPro" id="IPR038765">
    <property type="entry name" value="Papain-like_cys_pep_sf"/>
</dbReference>
<dbReference type="Proteomes" id="UP001163152">
    <property type="component" value="Chromosome"/>
</dbReference>
<evidence type="ECO:0000313" key="2">
    <source>
        <dbReference type="EMBL" id="WAL59812.1"/>
    </source>
</evidence>
<name>A0A9E8ZBJ9_9CYAN</name>
<organism evidence="2 3">
    <name type="scientific">Thermocoleostomius sinensis A174</name>
    <dbReference type="NCBI Taxonomy" id="2016057"/>
    <lineage>
        <taxon>Bacteria</taxon>
        <taxon>Bacillati</taxon>
        <taxon>Cyanobacteriota</taxon>
        <taxon>Cyanophyceae</taxon>
        <taxon>Oculatellales</taxon>
        <taxon>Oculatellaceae</taxon>
        <taxon>Thermocoleostomius</taxon>
    </lineage>
</organism>
<evidence type="ECO:0000259" key="1">
    <source>
        <dbReference type="SMART" id="SM00460"/>
    </source>
</evidence>
<keyword evidence="3" id="KW-1185">Reference proteome</keyword>
<dbReference type="Gene3D" id="2.130.10.10">
    <property type="entry name" value="YVTN repeat-like/Quinoprotein amine dehydrogenase"/>
    <property type="match status" value="1"/>
</dbReference>
<dbReference type="InterPro" id="IPR015943">
    <property type="entry name" value="WD40/YVTN_repeat-like_dom_sf"/>
</dbReference>
<dbReference type="Gene3D" id="3.10.620.30">
    <property type="match status" value="1"/>
</dbReference>
<dbReference type="PANTHER" id="PTHR33490">
    <property type="entry name" value="BLR5614 PROTEIN-RELATED"/>
    <property type="match status" value="1"/>
</dbReference>
<dbReference type="SMART" id="SM00460">
    <property type="entry name" value="TGc"/>
    <property type="match status" value="1"/>
</dbReference>
<evidence type="ECO:0000313" key="3">
    <source>
        <dbReference type="Proteomes" id="UP001163152"/>
    </source>
</evidence>
<accession>A0A9E8ZBJ9</accession>
<proteinExistence type="predicted"/>
<sequence>MLLESNLSSGQTVTPYTSKLDLQRRTIRPFGVYMLRGLASTGDRLLALDSIRGYLLQVDCTNDNTMVLNPRATQKLMDATGLAVWENQIWFARDDSVYWCTFEEFTPRLFVTLPYEVNGVAVWQSTVYVTCQKAGYILIFDRASGNRITQFYLPGVGAENLTIRGEELWICDDVERSVYCMDRATGEVRFSVLTPYESPSGLAFHTDSQTGSELLYVCYASEEMYIRDDPNNPEDPYELTSRDRTFIHPLHYYYDETARYTLSNGYLLEMSYVEEISPLEEVPLTNLEWRISLPVNTDRQTVLQVEPIGRPYTEEIQEGQRVAVFRFDKLAPQEGQIFGWKALMEVRGIKYQLTYRDTETLPPLSQEFQRRYLVDDDDLAMDTPMIRSAAREAIGTETNILRKILKIRNYVYDRMSYGIKPHIDTPDVALDRGIGSCGEYVGILLALARLNGIACRTVGRYKCPPDPDRRGVPLQPDFNHVWIEFYIPGFGWVPMESNVDDVVEGGPYPTRFFMGLPWFHAEIGKGIPFEKITAPDLPEDISIGDLALNHIRFTILEELPPPGAKPSE</sequence>
<gene>
    <name evidence="2" type="ORF">OXH18_21985</name>
</gene>
<dbReference type="Pfam" id="PF01841">
    <property type="entry name" value="Transglut_core"/>
    <property type="match status" value="1"/>
</dbReference>
<feature type="domain" description="Transglutaminase-like" evidence="1">
    <location>
        <begin position="429"/>
        <end position="499"/>
    </location>
</feature>
<reference evidence="2" key="1">
    <citation type="submission" date="2022-12" db="EMBL/GenBank/DDBJ databases">
        <title>Polyphasic identification of a Novel Hot-Spring Cyanobacterium Ocullathermofonsia sinensis gen nov. sp. nov. and Genomic Insights on its Adaptations to the Thermal Habitat.</title>
        <authorList>
            <person name="Daroch M."/>
            <person name="Tang J."/>
            <person name="Jiang Y."/>
        </authorList>
    </citation>
    <scope>NUCLEOTIDE SEQUENCE</scope>
    <source>
        <strain evidence="2">PKUAC-SCTA174</strain>
    </source>
</reference>